<dbReference type="PANTHER" id="PTHR46128">
    <property type="entry name" value="MITOCHONDRIAL GROUP I INTRON SPLICING FACTOR CCM1"/>
    <property type="match status" value="1"/>
</dbReference>
<dbReference type="PANTHER" id="PTHR46128:SF211">
    <property type="entry name" value="PENTACOTRIPEPTIDE-REPEAT REGION OF PRORP DOMAIN-CONTAINING PROTEIN"/>
    <property type="match status" value="1"/>
</dbReference>
<dbReference type="SUPFAM" id="SSF81901">
    <property type="entry name" value="HCP-like"/>
    <property type="match status" value="1"/>
</dbReference>
<comment type="caution">
    <text evidence="4">The sequence shown here is derived from an EMBL/GenBank/DDBJ whole genome shotgun (WGS) entry which is preliminary data.</text>
</comment>
<protein>
    <recommendedName>
        <fullName evidence="6">Pentatricopeptide repeat-containing protein</fullName>
    </recommendedName>
</protein>
<accession>A0ABR0UY20</accession>
<feature type="repeat" description="PPR" evidence="3">
    <location>
        <begin position="412"/>
        <end position="446"/>
    </location>
</feature>
<organism evidence="4 5">
    <name type="scientific">Rehmannia glutinosa</name>
    <name type="common">Chinese foxglove</name>
    <dbReference type="NCBI Taxonomy" id="99300"/>
    <lineage>
        <taxon>Eukaryota</taxon>
        <taxon>Viridiplantae</taxon>
        <taxon>Streptophyta</taxon>
        <taxon>Embryophyta</taxon>
        <taxon>Tracheophyta</taxon>
        <taxon>Spermatophyta</taxon>
        <taxon>Magnoliopsida</taxon>
        <taxon>eudicotyledons</taxon>
        <taxon>Gunneridae</taxon>
        <taxon>Pentapetalae</taxon>
        <taxon>asterids</taxon>
        <taxon>lamiids</taxon>
        <taxon>Lamiales</taxon>
        <taxon>Orobanchaceae</taxon>
        <taxon>Rehmannieae</taxon>
        <taxon>Rehmannia</taxon>
    </lineage>
</organism>
<dbReference type="PROSITE" id="PS51375">
    <property type="entry name" value="PPR"/>
    <property type="match status" value="7"/>
</dbReference>
<reference evidence="4 5" key="1">
    <citation type="journal article" date="2021" name="Comput. Struct. Biotechnol. J.">
        <title>De novo genome assembly of the potent medicinal plant Rehmannia glutinosa using nanopore technology.</title>
        <authorList>
            <person name="Ma L."/>
            <person name="Dong C."/>
            <person name="Song C."/>
            <person name="Wang X."/>
            <person name="Zheng X."/>
            <person name="Niu Y."/>
            <person name="Chen S."/>
            <person name="Feng W."/>
        </authorList>
    </citation>
    <scope>NUCLEOTIDE SEQUENCE [LARGE SCALE GENOMIC DNA]</scope>
    <source>
        <strain evidence="4">DH-2019</strain>
    </source>
</reference>
<proteinExistence type="inferred from homology"/>
<dbReference type="EMBL" id="JABTTQ020001881">
    <property type="protein sequence ID" value="KAK6127461.1"/>
    <property type="molecule type" value="Genomic_DNA"/>
</dbReference>
<feature type="repeat" description="PPR" evidence="3">
    <location>
        <begin position="272"/>
        <end position="306"/>
    </location>
</feature>
<dbReference type="Pfam" id="PF01535">
    <property type="entry name" value="PPR"/>
    <property type="match status" value="2"/>
</dbReference>
<feature type="repeat" description="PPR" evidence="3">
    <location>
        <begin position="307"/>
        <end position="341"/>
    </location>
</feature>
<comment type="similarity">
    <text evidence="1">Belongs to the PPR family. P subfamily.</text>
</comment>
<dbReference type="Pfam" id="PF13041">
    <property type="entry name" value="PPR_2"/>
    <property type="match status" value="2"/>
</dbReference>
<dbReference type="InterPro" id="IPR002885">
    <property type="entry name" value="PPR_rpt"/>
</dbReference>
<dbReference type="Pfam" id="PF13812">
    <property type="entry name" value="PPR_3"/>
    <property type="match status" value="1"/>
</dbReference>
<feature type="repeat" description="PPR" evidence="3">
    <location>
        <begin position="377"/>
        <end position="411"/>
    </location>
</feature>
<dbReference type="Gene3D" id="1.25.40.10">
    <property type="entry name" value="Tetratricopeptide repeat domain"/>
    <property type="match status" value="4"/>
</dbReference>
<feature type="repeat" description="PPR" evidence="3">
    <location>
        <begin position="447"/>
        <end position="480"/>
    </location>
</feature>
<gene>
    <name evidence="4" type="ORF">DH2020_038810</name>
</gene>
<feature type="repeat" description="PPR" evidence="3">
    <location>
        <begin position="237"/>
        <end position="271"/>
    </location>
</feature>
<evidence type="ECO:0008006" key="6">
    <source>
        <dbReference type="Google" id="ProtNLM"/>
    </source>
</evidence>
<evidence type="ECO:0000256" key="1">
    <source>
        <dbReference type="ARBA" id="ARBA00007626"/>
    </source>
</evidence>
<evidence type="ECO:0000313" key="4">
    <source>
        <dbReference type="EMBL" id="KAK6127461.1"/>
    </source>
</evidence>
<dbReference type="InterPro" id="IPR011990">
    <property type="entry name" value="TPR-like_helical_dom_sf"/>
</dbReference>
<evidence type="ECO:0000256" key="2">
    <source>
        <dbReference type="ARBA" id="ARBA00022737"/>
    </source>
</evidence>
<dbReference type="InterPro" id="IPR050872">
    <property type="entry name" value="PPR_P_subfamily"/>
</dbReference>
<evidence type="ECO:0000313" key="5">
    <source>
        <dbReference type="Proteomes" id="UP001318860"/>
    </source>
</evidence>
<dbReference type="Pfam" id="PF12854">
    <property type="entry name" value="PPR_1"/>
    <property type="match status" value="1"/>
</dbReference>
<dbReference type="Proteomes" id="UP001318860">
    <property type="component" value="Unassembled WGS sequence"/>
</dbReference>
<evidence type="ECO:0000256" key="3">
    <source>
        <dbReference type="PROSITE-ProRule" id="PRU00708"/>
    </source>
</evidence>
<sequence>MATKNISRTPIHLLPPPSHHLYSTAAAAAWYKPPPSRRNPQLQESDPILTTLSQAIQYSPTKPLQASLKHLLPSLKPQQIINLISLNPHSLSPLSLFSFFTWLSSPCNSTFRHTLDSYCTMIHFLCTHQMFIEANSLIQIVVSRKGKDSASAVFAAVLETRGTLGSDIYVFSGLISAYLELGFTLDAIQCFRLSKMHKFRVPFDTCKKVLEHLMKLKSYKLVWEFYEEILECGYPASLYFFNILMHRFCREGEMRLALSVFDGIRKWGLRPSVVSFNTLMNGYVRLGDLDEGFGLKSAMQASGIKPDVYTYSVLINGLCKERKMDDANKLFDEMLENGLVPNSVTFTTMIDGHCKNGRVDLAMEIYRQMLTQGLSPDLITYNTIINGLCNKGDLKQAHNLIDEMCMKGLKPDKITYTTLIDGSCKEGDLEIALELKAKMIKESIALDDVAYTALISGLCQGRAVDAERMLREMLRVGLKPDDGTYTMIINGFVRTEILGRLRICSGRCKEKDMYRVNPDDITYNILLEGHCKYGNPEDVSNVRSAKGLVLDYASYTSVIGSLSKASRFRSRG</sequence>
<feature type="repeat" description="PPR" evidence="3">
    <location>
        <begin position="342"/>
        <end position="376"/>
    </location>
</feature>
<dbReference type="NCBIfam" id="TIGR00756">
    <property type="entry name" value="PPR"/>
    <property type="match status" value="7"/>
</dbReference>
<name>A0ABR0UY20_REHGL</name>
<keyword evidence="2" id="KW-0677">Repeat</keyword>
<keyword evidence="5" id="KW-1185">Reference proteome</keyword>